<dbReference type="PROSITE" id="PS00063">
    <property type="entry name" value="ALDOKETO_REDUCTASE_3"/>
    <property type="match status" value="1"/>
</dbReference>
<evidence type="ECO:0000259" key="4">
    <source>
        <dbReference type="Pfam" id="PF00248"/>
    </source>
</evidence>
<dbReference type="InterPro" id="IPR018170">
    <property type="entry name" value="Aldo/ket_reductase_CS"/>
</dbReference>
<evidence type="ECO:0000256" key="1">
    <source>
        <dbReference type="ARBA" id="ARBA00007905"/>
    </source>
</evidence>
<dbReference type="InterPro" id="IPR023210">
    <property type="entry name" value="NADP_OxRdtase_dom"/>
</dbReference>
<evidence type="ECO:0000256" key="2">
    <source>
        <dbReference type="ARBA" id="ARBA00022857"/>
    </source>
</evidence>
<dbReference type="InterPro" id="IPR036812">
    <property type="entry name" value="NAD(P)_OxRdtase_dom_sf"/>
</dbReference>
<gene>
    <name evidence="5" type="primary">Akr1a1_1</name>
    <name evidence="5" type="ORF">CM83_23459</name>
</gene>
<dbReference type="FunFam" id="3.20.20.100:FF:000006">
    <property type="entry name" value="Aldo-keto reductase family 1 member A1"/>
    <property type="match status" value="1"/>
</dbReference>
<feature type="non-terminal residue" evidence="5">
    <location>
        <position position="1"/>
    </location>
</feature>
<organism evidence="5">
    <name type="scientific">Lygus hesperus</name>
    <name type="common">Western plant bug</name>
    <dbReference type="NCBI Taxonomy" id="30085"/>
    <lineage>
        <taxon>Eukaryota</taxon>
        <taxon>Metazoa</taxon>
        <taxon>Ecdysozoa</taxon>
        <taxon>Arthropoda</taxon>
        <taxon>Hexapoda</taxon>
        <taxon>Insecta</taxon>
        <taxon>Pterygota</taxon>
        <taxon>Neoptera</taxon>
        <taxon>Paraneoptera</taxon>
        <taxon>Hemiptera</taxon>
        <taxon>Heteroptera</taxon>
        <taxon>Panheteroptera</taxon>
        <taxon>Cimicomorpha</taxon>
        <taxon>Miridae</taxon>
        <taxon>Mirini</taxon>
        <taxon>Lygus</taxon>
    </lineage>
</organism>
<dbReference type="PRINTS" id="PR00069">
    <property type="entry name" value="ALDKETRDTASE"/>
</dbReference>
<name>A0A0A9XVS4_LYGHE</name>
<dbReference type="AlphaFoldDB" id="A0A0A9XVS4"/>
<protein>
    <submittedName>
        <fullName evidence="5">Alcohol dehydrogenase [NADP(+)]</fullName>
    </submittedName>
</protein>
<reference evidence="5" key="2">
    <citation type="submission" date="2014-07" db="EMBL/GenBank/DDBJ databases">
        <authorList>
            <person name="Hull J."/>
        </authorList>
    </citation>
    <scope>NUCLEOTIDE SEQUENCE</scope>
</reference>
<accession>A0A0A9XVS4</accession>
<keyword evidence="2" id="KW-0521">NADP</keyword>
<sequence length="370" mass="41093">GVPSRPVASKLQLRKRLHDPSYSLCDSPQTVPYRLLLGNMAPLSLHSVLTSGNMKMPILGLGTWQGTNEEVEIAVDAALEAGYRHIDTAHSYGNEEGIGKVLKKWFDSGKLKREEVFVVTKCNPTHFRPEHIEKSLDQSLARLGLAYVDLFLAHMPMGFAYKDVGFVVVDGKVQVDMSTDLIANWKVMEGLVDKGKTKFIGVSNFKQSQVKRILDTARIKPTNNQVELNVYLQQPELVKFCKENGVIICAYGPIGSPNLASFNENRGMTTEGMNILRPLEDPVVLEIAKKHGKTAAQILLRFLIQYGVVAIPKSSKPERLRQNADIFDFELSAEEFSRLKSLDKGAAGRQFGGEKGFFEACAKHPEYSLA</sequence>
<feature type="domain" description="NADP-dependent oxidoreductase" evidence="4">
    <location>
        <begin position="59"/>
        <end position="343"/>
    </location>
</feature>
<dbReference type="SUPFAM" id="SSF51430">
    <property type="entry name" value="NAD(P)-linked oxidoreductase"/>
    <property type="match status" value="1"/>
</dbReference>
<keyword evidence="3" id="KW-0560">Oxidoreductase</keyword>
<dbReference type="PROSITE" id="PS00798">
    <property type="entry name" value="ALDOKETO_REDUCTASE_1"/>
    <property type="match status" value="1"/>
</dbReference>
<proteinExistence type="inferred from homology"/>
<dbReference type="PANTHER" id="PTHR11732">
    <property type="entry name" value="ALDO/KETO REDUCTASE"/>
    <property type="match status" value="1"/>
</dbReference>
<dbReference type="Gene3D" id="3.20.20.100">
    <property type="entry name" value="NADP-dependent oxidoreductase domain"/>
    <property type="match status" value="1"/>
</dbReference>
<comment type="similarity">
    <text evidence="1">Belongs to the aldo/keto reductase family.</text>
</comment>
<dbReference type="PROSITE" id="PS00062">
    <property type="entry name" value="ALDOKETO_REDUCTASE_2"/>
    <property type="match status" value="1"/>
</dbReference>
<dbReference type="InterPro" id="IPR020471">
    <property type="entry name" value="AKR"/>
</dbReference>
<dbReference type="GO" id="GO:0016491">
    <property type="term" value="F:oxidoreductase activity"/>
    <property type="evidence" value="ECO:0007669"/>
    <property type="project" value="UniProtKB-KW"/>
</dbReference>
<reference evidence="5" key="1">
    <citation type="journal article" date="2014" name="PLoS ONE">
        <title>Transcriptome-Based Identification of ABC Transporters in the Western Tarnished Plant Bug Lygus hesperus.</title>
        <authorList>
            <person name="Hull J.J."/>
            <person name="Chaney K."/>
            <person name="Geib S.M."/>
            <person name="Fabrick J.A."/>
            <person name="Brent C.S."/>
            <person name="Walsh D."/>
            <person name="Lavine L.C."/>
        </authorList>
    </citation>
    <scope>NUCLEOTIDE SEQUENCE</scope>
</reference>
<dbReference type="EMBL" id="GBHO01020123">
    <property type="protein sequence ID" value="JAG23481.1"/>
    <property type="molecule type" value="Transcribed_RNA"/>
</dbReference>
<evidence type="ECO:0000313" key="5">
    <source>
        <dbReference type="EMBL" id="JAG23481.1"/>
    </source>
</evidence>
<dbReference type="Pfam" id="PF00248">
    <property type="entry name" value="Aldo_ket_red"/>
    <property type="match status" value="1"/>
</dbReference>
<evidence type="ECO:0000256" key="3">
    <source>
        <dbReference type="ARBA" id="ARBA00023002"/>
    </source>
</evidence>